<keyword evidence="9" id="KW-0812">Transmembrane</keyword>
<evidence type="ECO:0000256" key="2">
    <source>
        <dbReference type="ARBA" id="ARBA00022525"/>
    </source>
</evidence>
<sequence>MSRLDWSKPILSQIHKIAPHYDKWVNTAVYRKCRLFESSIMESLTFTPWYIVPMFWIPIIIYLGVSQFMTYVLCGDSCPADSLTSFQFLRHIVFGIIIWSLLEYSVHRWVFHFDPGSSLTMIQIHFLLHGLHHKVPFDGLRQVFPPIPALVIGIMMFVPAWCIFSYPIIKTTGGIIGYLIYDMIHFYVHHGSPKDGTYLYAMKRYHSNHHFLNHNKAFGISSNIWDHVFKTFVHVKKLGFGLQCATVSACFDCGWEFLFEDLLSDVCPIFESASSAIKDLFLFSSTEEESPISSELITESLKCGRELSREAKKRANQLVKNGVTLEACTPALLHFFSTKLPKDAKKASETSHELLTATKILQMKLCSNSDVTPNTFLSFLESQPVRPHELYCKPVNIKCIGCNKYRSIDGTCNNLQHPAWGRQGAPFTRIASTRYADGIYAMPVAKSGRPLPNPRLLSTCLFLDRAISSRVLTYLNMQWGQFITHDLIFQVMETTDEGGIQCCLGDGRDVLPQEMQNDKCIPICVPEDDPFYRHHGIKCLNFVRSVTTPRDDCSLGHAEQMNTVTSFLDGSPIYGSDTKTAHKLRSKSGGRLREEKRKNCKLGFLPSVDDKLAVCDLRNISEPCYLAGDSRINQTPTLAVLHTLLLREHNRVADILSNLNPLWTDEKLYQEARKIVIAEIQHITYQEWLPLNFGESYLRYYRISPTSLYSRDYNEDVNPGIINGFGTGALRFLHTVIPDTFMSCPKSQQAAYLYKLSDYYFNPSLLEAHTESFDDIVRGIVTHRSGESDPHCTGEITNLLFKSHNKWGLDLIAMDIQRGRDHGLGSYNDYRETCGLQRARTFQDLAGEISQDRINALSKFYESVDDIDLFVGGAMEKDVPGSILGQTFQCIVAEQFYRTRIGDRYFYDNSEMPHSFSSDQLKEIKKASMARLICDNTGVKHIQRKAFELESSHNPKYSCDDYNAIPYVDLTAWKRPKFEID</sequence>
<dbReference type="PRINTS" id="PR00457">
    <property type="entry name" value="ANPEROXIDASE"/>
</dbReference>
<dbReference type="PANTHER" id="PTHR11475">
    <property type="entry name" value="OXIDASE/PEROXIDASE"/>
    <property type="match status" value="1"/>
</dbReference>
<gene>
    <name evidence="11" type="ORF">BINO364_LOCUS9721</name>
</gene>
<dbReference type="GO" id="GO:0006979">
    <property type="term" value="P:response to oxidative stress"/>
    <property type="evidence" value="ECO:0007669"/>
    <property type="project" value="InterPro"/>
</dbReference>
<evidence type="ECO:0000256" key="7">
    <source>
        <dbReference type="ARBA" id="ARBA00023004"/>
    </source>
</evidence>
<dbReference type="Pfam" id="PF04116">
    <property type="entry name" value="FA_hydroxylase"/>
    <property type="match status" value="1"/>
</dbReference>
<dbReference type="Gene3D" id="1.10.640.10">
    <property type="entry name" value="Haem peroxidase domain superfamily, animal type"/>
    <property type="match status" value="1"/>
</dbReference>
<organism evidence="11 12">
    <name type="scientific">Brenthis ino</name>
    <name type="common">lesser marbled fritillary</name>
    <dbReference type="NCBI Taxonomy" id="405034"/>
    <lineage>
        <taxon>Eukaryota</taxon>
        <taxon>Metazoa</taxon>
        <taxon>Ecdysozoa</taxon>
        <taxon>Arthropoda</taxon>
        <taxon>Hexapoda</taxon>
        <taxon>Insecta</taxon>
        <taxon>Pterygota</taxon>
        <taxon>Neoptera</taxon>
        <taxon>Endopterygota</taxon>
        <taxon>Lepidoptera</taxon>
        <taxon>Glossata</taxon>
        <taxon>Ditrysia</taxon>
        <taxon>Papilionoidea</taxon>
        <taxon>Nymphalidae</taxon>
        <taxon>Heliconiinae</taxon>
        <taxon>Argynnini</taxon>
        <taxon>Brenthis</taxon>
    </lineage>
</organism>
<name>A0A8J9VP51_9NEOP</name>
<dbReference type="FunFam" id="1.10.640.10:FF:000003">
    <property type="entry name" value="chorion peroxidase"/>
    <property type="match status" value="1"/>
</dbReference>
<keyword evidence="3" id="KW-0575">Peroxidase</keyword>
<keyword evidence="7 8" id="KW-0408">Iron</keyword>
<dbReference type="OrthoDB" id="2204368at2759"/>
<dbReference type="InterPro" id="IPR037120">
    <property type="entry name" value="Haem_peroxidase_sf_animal"/>
</dbReference>
<feature type="non-terminal residue" evidence="11">
    <location>
        <position position="981"/>
    </location>
</feature>
<evidence type="ECO:0000256" key="6">
    <source>
        <dbReference type="ARBA" id="ARBA00023002"/>
    </source>
</evidence>
<dbReference type="GO" id="GO:0005576">
    <property type="term" value="C:extracellular region"/>
    <property type="evidence" value="ECO:0007669"/>
    <property type="project" value="UniProtKB-SubCell"/>
</dbReference>
<dbReference type="GO" id="GO:0022412">
    <property type="term" value="P:cellular process involved in reproduction in multicellular organism"/>
    <property type="evidence" value="ECO:0007669"/>
    <property type="project" value="UniProtKB-ARBA"/>
</dbReference>
<dbReference type="GO" id="GO:0004601">
    <property type="term" value="F:peroxidase activity"/>
    <property type="evidence" value="ECO:0007669"/>
    <property type="project" value="UniProtKB-KW"/>
</dbReference>
<evidence type="ECO:0000256" key="9">
    <source>
        <dbReference type="SAM" id="Phobius"/>
    </source>
</evidence>
<evidence type="ECO:0000256" key="3">
    <source>
        <dbReference type="ARBA" id="ARBA00022559"/>
    </source>
</evidence>
<dbReference type="CDD" id="cd09823">
    <property type="entry name" value="peroxinectin_like"/>
    <property type="match status" value="1"/>
</dbReference>
<keyword evidence="6" id="KW-0560">Oxidoreductase</keyword>
<evidence type="ECO:0000256" key="1">
    <source>
        <dbReference type="ARBA" id="ARBA00004613"/>
    </source>
</evidence>
<dbReference type="PANTHER" id="PTHR11475:SF114">
    <property type="entry name" value="PEROXIDASE-LIKE PROTEIN"/>
    <property type="match status" value="1"/>
</dbReference>
<dbReference type="Pfam" id="PF03098">
    <property type="entry name" value="An_peroxidase"/>
    <property type="match status" value="1"/>
</dbReference>
<evidence type="ECO:0000256" key="5">
    <source>
        <dbReference type="ARBA" id="ARBA00022729"/>
    </source>
</evidence>
<feature type="transmembrane region" description="Helical" evidence="9">
    <location>
        <begin position="49"/>
        <end position="74"/>
    </location>
</feature>
<dbReference type="AlphaFoldDB" id="A0A8J9VP51"/>
<keyword evidence="5" id="KW-0732">Signal</keyword>
<dbReference type="SUPFAM" id="SSF48113">
    <property type="entry name" value="Heme-dependent peroxidases"/>
    <property type="match status" value="1"/>
</dbReference>
<keyword evidence="9" id="KW-0472">Membrane</keyword>
<dbReference type="InterPro" id="IPR010255">
    <property type="entry name" value="Haem_peroxidase_sf"/>
</dbReference>
<dbReference type="GO" id="GO:0020037">
    <property type="term" value="F:heme binding"/>
    <property type="evidence" value="ECO:0007669"/>
    <property type="project" value="InterPro"/>
</dbReference>
<evidence type="ECO:0000256" key="4">
    <source>
        <dbReference type="ARBA" id="ARBA00022617"/>
    </source>
</evidence>
<dbReference type="EMBL" id="OV170224">
    <property type="protein sequence ID" value="CAH0723955.1"/>
    <property type="molecule type" value="Genomic_DNA"/>
</dbReference>
<evidence type="ECO:0000259" key="10">
    <source>
        <dbReference type="Pfam" id="PF04116"/>
    </source>
</evidence>
<keyword evidence="2" id="KW-0964">Secreted</keyword>
<dbReference type="Proteomes" id="UP000838878">
    <property type="component" value="Chromosome 4"/>
</dbReference>
<dbReference type="GO" id="GO:0008610">
    <property type="term" value="P:lipid biosynthetic process"/>
    <property type="evidence" value="ECO:0007669"/>
    <property type="project" value="InterPro"/>
</dbReference>
<keyword evidence="12" id="KW-1185">Reference proteome</keyword>
<dbReference type="PROSITE" id="PS50292">
    <property type="entry name" value="PEROXIDASE_3"/>
    <property type="match status" value="1"/>
</dbReference>
<evidence type="ECO:0000313" key="12">
    <source>
        <dbReference type="Proteomes" id="UP000838878"/>
    </source>
</evidence>
<accession>A0A8J9VP51</accession>
<feature type="transmembrane region" description="Helical" evidence="9">
    <location>
        <begin position="86"/>
        <end position="102"/>
    </location>
</feature>
<proteinExistence type="predicted"/>
<feature type="domain" description="Fatty acid hydroxylase" evidence="10">
    <location>
        <begin position="93"/>
        <end position="231"/>
    </location>
</feature>
<feature type="binding site" description="axial binding residue" evidence="8">
    <location>
        <position position="734"/>
    </location>
    <ligand>
        <name>heme b</name>
        <dbReference type="ChEBI" id="CHEBI:60344"/>
    </ligand>
    <ligandPart>
        <name>Fe</name>
        <dbReference type="ChEBI" id="CHEBI:18248"/>
    </ligandPart>
</feature>
<dbReference type="InterPro" id="IPR019791">
    <property type="entry name" value="Haem_peroxidase_animal"/>
</dbReference>
<keyword evidence="4 8" id="KW-0349">Heme</keyword>
<keyword evidence="8" id="KW-0479">Metal-binding</keyword>
<feature type="transmembrane region" description="Helical" evidence="9">
    <location>
        <begin position="149"/>
        <end position="169"/>
    </location>
</feature>
<reference evidence="11" key="1">
    <citation type="submission" date="2021-12" db="EMBL/GenBank/DDBJ databases">
        <authorList>
            <person name="Martin H S."/>
        </authorList>
    </citation>
    <scope>NUCLEOTIDE SEQUENCE</scope>
</reference>
<evidence type="ECO:0000256" key="8">
    <source>
        <dbReference type="PIRSR" id="PIRSR619791-2"/>
    </source>
</evidence>
<dbReference type="GO" id="GO:0005506">
    <property type="term" value="F:iron ion binding"/>
    <property type="evidence" value="ECO:0007669"/>
    <property type="project" value="InterPro"/>
</dbReference>
<evidence type="ECO:0000313" key="11">
    <source>
        <dbReference type="EMBL" id="CAH0723955.1"/>
    </source>
</evidence>
<dbReference type="InterPro" id="IPR006694">
    <property type="entry name" value="Fatty_acid_hydroxylase"/>
</dbReference>
<comment type="subcellular location">
    <subcellularLocation>
        <location evidence="1">Secreted</location>
    </subcellularLocation>
</comment>
<keyword evidence="9" id="KW-1133">Transmembrane helix</keyword>
<protein>
    <recommendedName>
        <fullName evidence="10">Fatty acid hydroxylase domain-containing protein</fullName>
    </recommendedName>
</protein>